<dbReference type="InterPro" id="IPR011335">
    <property type="entry name" value="Restrct_endonuc-II-like"/>
</dbReference>
<feature type="domain" description="Putative restriction endonuclease" evidence="1">
    <location>
        <begin position="11"/>
        <end position="178"/>
    </location>
</feature>
<sequence>MAMPVMVEPDEFTALELAADQVEVPQGYRVEIIEGKILVSASPAGIHALLVRQVRLQLERILPSGMVTAENVTVALPVTSQRYIPDLVVCPEELLDTEEWTFPANEVLLALEVTSRWNADIDREVKPMGYAFDDVGHYLLVDRGNRSVTLFSEPEKDAYRRRMTVPFGEALPLPDPFDAALDTAGFK</sequence>
<keyword evidence="3" id="KW-1185">Reference proteome</keyword>
<keyword evidence="2" id="KW-0378">Hydrolase</keyword>
<dbReference type="InterPro" id="IPR012296">
    <property type="entry name" value="Nuclease_put_TT1808"/>
</dbReference>
<dbReference type="SUPFAM" id="SSF52980">
    <property type="entry name" value="Restriction endonuclease-like"/>
    <property type="match status" value="1"/>
</dbReference>
<comment type="caution">
    <text evidence="2">The sequence shown here is derived from an EMBL/GenBank/DDBJ whole genome shotgun (WGS) entry which is preliminary data.</text>
</comment>
<accession>A0A852TVC5</accession>
<dbReference type="GO" id="GO:0004519">
    <property type="term" value="F:endonuclease activity"/>
    <property type="evidence" value="ECO:0007669"/>
    <property type="project" value="UniProtKB-KW"/>
</dbReference>
<evidence type="ECO:0000259" key="1">
    <source>
        <dbReference type="Pfam" id="PF05685"/>
    </source>
</evidence>
<keyword evidence="2" id="KW-0255">Endonuclease</keyword>
<protein>
    <submittedName>
        <fullName evidence="2">Uma2 family endonuclease</fullName>
    </submittedName>
</protein>
<name>A0A852TVC5_9ACTN</name>
<keyword evidence="2" id="KW-0540">Nuclease</keyword>
<dbReference type="AlphaFoldDB" id="A0A852TVC5"/>
<dbReference type="Proteomes" id="UP000589036">
    <property type="component" value="Unassembled WGS sequence"/>
</dbReference>
<dbReference type="Gene3D" id="3.90.1570.10">
    <property type="entry name" value="tt1808, chain A"/>
    <property type="match status" value="1"/>
</dbReference>
<dbReference type="EMBL" id="JACCCC010000001">
    <property type="protein sequence ID" value="NYE46822.1"/>
    <property type="molecule type" value="Genomic_DNA"/>
</dbReference>
<proteinExistence type="predicted"/>
<organism evidence="2 3">
    <name type="scientific">Spinactinospora alkalitolerans</name>
    <dbReference type="NCBI Taxonomy" id="687207"/>
    <lineage>
        <taxon>Bacteria</taxon>
        <taxon>Bacillati</taxon>
        <taxon>Actinomycetota</taxon>
        <taxon>Actinomycetes</taxon>
        <taxon>Streptosporangiales</taxon>
        <taxon>Nocardiopsidaceae</taxon>
        <taxon>Spinactinospora</taxon>
    </lineage>
</organism>
<dbReference type="PANTHER" id="PTHR35400:SF3">
    <property type="entry name" value="SLL1072 PROTEIN"/>
    <property type="match status" value="1"/>
</dbReference>
<reference evidence="2 3" key="1">
    <citation type="submission" date="2020-07" db="EMBL/GenBank/DDBJ databases">
        <title>Sequencing the genomes of 1000 actinobacteria strains.</title>
        <authorList>
            <person name="Klenk H.-P."/>
        </authorList>
    </citation>
    <scope>NUCLEOTIDE SEQUENCE [LARGE SCALE GENOMIC DNA]</scope>
    <source>
        <strain evidence="2 3">CXB654</strain>
    </source>
</reference>
<dbReference type="RefSeq" id="WP_246334281.1">
    <property type="nucleotide sequence ID" value="NZ_BAAAYY010000023.1"/>
</dbReference>
<evidence type="ECO:0000313" key="2">
    <source>
        <dbReference type="EMBL" id="NYE46822.1"/>
    </source>
</evidence>
<gene>
    <name evidence="2" type="ORF">HDA32_001942</name>
</gene>
<dbReference type="InterPro" id="IPR008538">
    <property type="entry name" value="Uma2"/>
</dbReference>
<dbReference type="Pfam" id="PF05685">
    <property type="entry name" value="Uma2"/>
    <property type="match status" value="1"/>
</dbReference>
<dbReference type="CDD" id="cd06260">
    <property type="entry name" value="DUF820-like"/>
    <property type="match status" value="1"/>
</dbReference>
<dbReference type="PANTHER" id="PTHR35400">
    <property type="entry name" value="SLR1083 PROTEIN"/>
    <property type="match status" value="1"/>
</dbReference>
<evidence type="ECO:0000313" key="3">
    <source>
        <dbReference type="Proteomes" id="UP000589036"/>
    </source>
</evidence>